<proteinExistence type="predicted"/>
<accession>A0ABP1YDL7</accession>
<evidence type="ECO:0000313" key="2">
    <source>
        <dbReference type="Proteomes" id="UP000041601"/>
    </source>
</evidence>
<organism evidence="1 2">
    <name type="scientific">Yersinia enterocolitica</name>
    <dbReference type="NCBI Taxonomy" id="630"/>
    <lineage>
        <taxon>Bacteria</taxon>
        <taxon>Pseudomonadati</taxon>
        <taxon>Pseudomonadota</taxon>
        <taxon>Gammaproteobacteria</taxon>
        <taxon>Enterobacterales</taxon>
        <taxon>Yersiniaceae</taxon>
        <taxon>Yersinia</taxon>
    </lineage>
</organism>
<comment type="caution">
    <text evidence="1">The sequence shown here is derived from an EMBL/GenBank/DDBJ whole genome shotgun (WGS) entry which is preliminary data.</text>
</comment>
<dbReference type="EMBL" id="CPXJ01000053">
    <property type="protein sequence ID" value="CNE38550.1"/>
    <property type="molecule type" value="Genomic_DNA"/>
</dbReference>
<dbReference type="RefSeq" id="WP_050156667.1">
    <property type="nucleotide sequence ID" value="NZ_CPXJ01000053.1"/>
</dbReference>
<sequence length="86" mass="9505">MSPSEFIHKHILVALVADGVPDVIAKGGADEGVKHYHKLAQASRKGAAFDDCLREARLWVQFNCSKAERKPGRKRQPKSQIQLGLV</sequence>
<reference evidence="1 2" key="1">
    <citation type="submission" date="2015-03" db="EMBL/GenBank/DDBJ databases">
        <authorList>
            <consortium name="Pathogen Informatics"/>
            <person name="Murphy D."/>
        </authorList>
    </citation>
    <scope>NUCLEOTIDE SEQUENCE [LARGE SCALE GENOMIC DNA]</scope>
    <source>
        <strain evidence="1 2">IP05342</strain>
    </source>
</reference>
<evidence type="ECO:0000313" key="1">
    <source>
        <dbReference type="EMBL" id="CNE38550.1"/>
    </source>
</evidence>
<dbReference type="GeneID" id="93969628"/>
<name>A0ABP1YDL7_YEREN</name>
<dbReference type="Proteomes" id="UP000041601">
    <property type="component" value="Unassembled WGS sequence"/>
</dbReference>
<protein>
    <submittedName>
        <fullName evidence="1">Uncharacterized protein</fullName>
    </submittedName>
</protein>
<gene>
    <name evidence="1" type="ORF">ERS137959_03659</name>
</gene>
<keyword evidence="2" id="KW-1185">Reference proteome</keyword>